<evidence type="ECO:0000256" key="2">
    <source>
        <dbReference type="ARBA" id="ARBA00023002"/>
    </source>
</evidence>
<accession>A0A895XTQ0</accession>
<dbReference type="InterPro" id="IPR050097">
    <property type="entry name" value="Ferredoxin-NADP_redctase_2"/>
</dbReference>
<dbReference type="KEGG" id="nav:JQS30_07235"/>
<dbReference type="Pfam" id="PF07992">
    <property type="entry name" value="Pyr_redox_2"/>
    <property type="match status" value="1"/>
</dbReference>
<dbReference type="GO" id="GO:0004791">
    <property type="term" value="F:thioredoxin-disulfide reductase (NADPH) activity"/>
    <property type="evidence" value="ECO:0007669"/>
    <property type="project" value="UniProtKB-EC"/>
</dbReference>
<evidence type="ECO:0000256" key="1">
    <source>
        <dbReference type="ARBA" id="ARBA00022630"/>
    </source>
</evidence>
<gene>
    <name evidence="5" type="ORF">JQS30_07235</name>
</gene>
<feature type="domain" description="FAD/NAD(P)-binding" evidence="4">
    <location>
        <begin position="8"/>
        <end position="283"/>
    </location>
</feature>
<sequence>MTDIRAHYDVVIVGAGPAGLSAALIFGRQQRSVLLADHGEPRNAKAEHMHMYPTRDGQSPVEFRALARKEIQEHPGVRLMDSHVQSITGEDGAFTVTLDESTVVTTSKVLLASGVRDELETIAGLWQRWGSDVVHCAYCHGYETKGRTVAVISHRGEDAMLARYVADRFATSVTLCTNTIEVGEEMTEAAQAGGVKIDRRPVARIDGEPGQPTVVFSDGADVVADVIFHRPAFRQSNDLAASLGCDQDAEGLIVVDQSMATSVPGVFAAGDAAIVSGAVGHTAFVASAVADGQRATVWMERDLFISSMK</sequence>
<dbReference type="RefSeq" id="WP_213172690.1">
    <property type="nucleotide sequence ID" value="NZ_CP070496.1"/>
</dbReference>
<organism evidence="5 6">
    <name type="scientific">Natronoglycomyces albus</name>
    <dbReference type="NCBI Taxonomy" id="2811108"/>
    <lineage>
        <taxon>Bacteria</taxon>
        <taxon>Bacillati</taxon>
        <taxon>Actinomycetota</taxon>
        <taxon>Actinomycetes</taxon>
        <taxon>Glycomycetales</taxon>
        <taxon>Glycomycetaceae</taxon>
        <taxon>Natronoglycomyces</taxon>
    </lineage>
</organism>
<dbReference type="PRINTS" id="PR00469">
    <property type="entry name" value="PNDRDTASEII"/>
</dbReference>
<evidence type="ECO:0000256" key="3">
    <source>
        <dbReference type="ARBA" id="ARBA00048132"/>
    </source>
</evidence>
<evidence type="ECO:0000313" key="6">
    <source>
        <dbReference type="Proteomes" id="UP000662939"/>
    </source>
</evidence>
<dbReference type="InterPro" id="IPR036188">
    <property type="entry name" value="FAD/NAD-bd_sf"/>
</dbReference>
<keyword evidence="2" id="KW-0560">Oxidoreductase</keyword>
<dbReference type="PRINTS" id="PR00368">
    <property type="entry name" value="FADPNR"/>
</dbReference>
<protein>
    <submittedName>
        <fullName evidence="5">NAD(P)/FAD-dependent oxidoreductase</fullName>
    </submittedName>
</protein>
<reference evidence="5" key="1">
    <citation type="submission" date="2021-02" db="EMBL/GenBank/DDBJ databases">
        <title>Natronoglycomyces albus gen. nov., sp. nov, a haloalkaliphilic actinobacterium from a soda solonchak soil.</title>
        <authorList>
            <person name="Sorokin D.Y."/>
            <person name="Khijniak T.V."/>
            <person name="Zakharycheva A.P."/>
            <person name="Boueva O.V."/>
            <person name="Ariskina E.V."/>
            <person name="Hahnke R.L."/>
            <person name="Bunk B."/>
            <person name="Sproer C."/>
            <person name="Schumann P."/>
            <person name="Evtushenko L.I."/>
            <person name="Kublanov I.V."/>
        </authorList>
    </citation>
    <scope>NUCLEOTIDE SEQUENCE</scope>
    <source>
        <strain evidence="5">DSM 106290</strain>
    </source>
</reference>
<proteinExistence type="predicted"/>
<dbReference type="Proteomes" id="UP000662939">
    <property type="component" value="Chromosome"/>
</dbReference>
<name>A0A895XTQ0_9ACTN</name>
<dbReference type="Gene3D" id="3.50.50.60">
    <property type="entry name" value="FAD/NAD(P)-binding domain"/>
    <property type="match status" value="2"/>
</dbReference>
<dbReference type="SUPFAM" id="SSF51905">
    <property type="entry name" value="FAD/NAD(P)-binding domain"/>
    <property type="match status" value="1"/>
</dbReference>
<keyword evidence="1" id="KW-0285">Flavoprotein</keyword>
<comment type="catalytic activity">
    <reaction evidence="3">
        <text>[thioredoxin]-dithiol + NADP(+) = [thioredoxin]-disulfide + NADPH + H(+)</text>
        <dbReference type="Rhea" id="RHEA:20345"/>
        <dbReference type="Rhea" id="RHEA-COMP:10698"/>
        <dbReference type="Rhea" id="RHEA-COMP:10700"/>
        <dbReference type="ChEBI" id="CHEBI:15378"/>
        <dbReference type="ChEBI" id="CHEBI:29950"/>
        <dbReference type="ChEBI" id="CHEBI:50058"/>
        <dbReference type="ChEBI" id="CHEBI:57783"/>
        <dbReference type="ChEBI" id="CHEBI:58349"/>
        <dbReference type="EC" id="1.8.1.9"/>
    </reaction>
</comment>
<dbReference type="PANTHER" id="PTHR48105">
    <property type="entry name" value="THIOREDOXIN REDUCTASE 1-RELATED-RELATED"/>
    <property type="match status" value="1"/>
</dbReference>
<keyword evidence="6" id="KW-1185">Reference proteome</keyword>
<evidence type="ECO:0000259" key="4">
    <source>
        <dbReference type="Pfam" id="PF07992"/>
    </source>
</evidence>
<evidence type="ECO:0000313" key="5">
    <source>
        <dbReference type="EMBL" id="QSB06679.1"/>
    </source>
</evidence>
<dbReference type="AlphaFoldDB" id="A0A895XTQ0"/>
<dbReference type="EMBL" id="CP070496">
    <property type="protein sequence ID" value="QSB06679.1"/>
    <property type="molecule type" value="Genomic_DNA"/>
</dbReference>
<dbReference type="InterPro" id="IPR023753">
    <property type="entry name" value="FAD/NAD-binding_dom"/>
</dbReference>